<feature type="compositionally biased region" description="Basic and acidic residues" evidence="1">
    <location>
        <begin position="1414"/>
        <end position="1448"/>
    </location>
</feature>
<proteinExistence type="predicted"/>
<name>A0A1V8ZW53_SACPI</name>
<dbReference type="InterPro" id="IPR027417">
    <property type="entry name" value="P-loop_NTPase"/>
</dbReference>
<dbReference type="EMBL" id="MWIH01000010">
    <property type="protein sequence ID" value="OQO88996.1"/>
    <property type="molecule type" value="Genomic_DNA"/>
</dbReference>
<dbReference type="Gene3D" id="3.40.50.300">
    <property type="entry name" value="P-loop containing nucleotide triphosphate hydrolases"/>
    <property type="match status" value="2"/>
</dbReference>
<evidence type="ECO:0000259" key="2">
    <source>
        <dbReference type="Pfam" id="PF08751"/>
    </source>
</evidence>
<comment type="caution">
    <text evidence="3">The sequence shown here is derived from an EMBL/GenBank/DDBJ whole genome shotgun (WGS) entry which is preliminary data.</text>
</comment>
<dbReference type="SUPFAM" id="SSF52540">
    <property type="entry name" value="P-loop containing nucleoside triphosphate hydrolases"/>
    <property type="match status" value="2"/>
</dbReference>
<feature type="region of interest" description="Disordered" evidence="1">
    <location>
        <begin position="1414"/>
        <end position="1454"/>
    </location>
</feature>
<evidence type="ECO:0000313" key="3">
    <source>
        <dbReference type="EMBL" id="OQO88996.1"/>
    </source>
</evidence>
<dbReference type="Pfam" id="PF13604">
    <property type="entry name" value="AAA_30"/>
    <property type="match status" value="1"/>
</dbReference>
<gene>
    <name evidence="3" type="ORF">B1813_22860</name>
</gene>
<dbReference type="Pfam" id="PF08751">
    <property type="entry name" value="TrwC"/>
    <property type="match status" value="1"/>
</dbReference>
<dbReference type="STRING" id="1962155.B1813_22860"/>
<evidence type="ECO:0000256" key="1">
    <source>
        <dbReference type="SAM" id="MobiDB-lite"/>
    </source>
</evidence>
<feature type="domain" description="TrwC relaxase" evidence="2">
    <location>
        <begin position="27"/>
        <end position="359"/>
    </location>
</feature>
<evidence type="ECO:0000313" key="4">
    <source>
        <dbReference type="Proteomes" id="UP000192591"/>
    </source>
</evidence>
<keyword evidence="4" id="KW-1185">Reference proteome</keyword>
<accession>A0A1V8ZW53</accession>
<dbReference type="SUPFAM" id="SSF55464">
    <property type="entry name" value="Origin of replication-binding domain, RBD-like"/>
    <property type="match status" value="1"/>
</dbReference>
<dbReference type="NCBIfam" id="NF041492">
    <property type="entry name" value="MobF"/>
    <property type="match status" value="1"/>
</dbReference>
<dbReference type="InterPro" id="IPR014862">
    <property type="entry name" value="TrwC"/>
</dbReference>
<sequence length="1454" mass="158233">MTGHPGAAEYLWEAQACAESRELDEAELAATRGDSAAYYSAAAEQGEAPGRMAGAQLRHLGLRDGEVPDRDTALRLLRCLDPETGDPLGRALRTPPPRDQRLRAALQAAGDVSEEEAAAIARRIDKTGRGGVGFYDLTFSASKSVSVYYALLREAGEHELAAAVLSAHDDATHYAMTYAEEHTWSRVGSHGRAAGASTGRMERVTGLVRLHFQHSTSRGRDPHLHTHVGVMNRVRCADGRWRAVHGAAWKPVKAAVAARYEARLAELIEQRTPARMAVREDGKAREIIGLDEAITEASSQRSEQVAAARERYLTEFRERNGREPSPRELRRIDRLAGLESRARKSAAGPAQQYREWAQRIGVDPAEQVGAIHAAGQAADFWRSLPEVAEVEAAAVQEALAQVQAESSTWSVGELTSVISLHLPPGLVERAAELARQACADGNSYGVVDLTRRDVPATPEDLLDERQRPVWRDPALDGARYALADHLSAESQLVAAARTHTVAPWTTAELDALRAQWSRAGDTISEQQAEAVCAVLASPRAGDVLIAAAGTGKSYLAGRLAAAWQSRGGVVIGTATSQIATSVLAAETGSAALNTTRLLQTYGPDHPGAAHRLPAGALILLDEANMTSTEQLRRVQEIAHRDGAKVLYFGDPAQLGAVGAGGGLDLMAAELGTVADLDEVRRFGAEWEREASTRLRAGDLSCLDDYQRHGRLHGGTREAMVSAAVDRYVAARMRGQSAALVTATNAEAAEVSALVQERLLALGYREPGAIGARLVGTGLDGNDVRVGDRIQWRQNVYDVRSANGAPLVNREFLTVVDDGLEGVTLRRESDGSHVTVPHEWLPERAQLGYAGTEHAYEGVTVDVAHTLTAGYVAMTRGREVNEAWLTTIETGDHHGEAVQTTVRDVFEQRFSEEGQALAALQVWREEIDAERHTATLSAAWQQTTELVVRDATMDAIGAYLGWDAADRVSTEHGLQRLQSALTRAALRGYDYDRVLREAIESRTLDRVDDLAAVLAYRVQRVVADTAPEGHPQSWADRAAAWGDRGQQTKFLARVGRLWDERVTELGQRVLAQPPQWALAQLGAPPEDTAQRQEWTLRAGRIAAYREQCGISDALPSLGARPHDEDLAQQAAWTDAALAAGRPVDEAEYHALPDSDLDAMRARWRRLTAAAPTYVEPELGRAHDAHRRAAADAVLLRSMAEHAEPADRASLLDRAATLDREAEVSAQRAEMLSELHQVRAEWMAAHEADQDAAVEAERELKRRGRVLDVEEEPEQGELFGLELDVEAPDVECEAEGGAVVCAREQVHVQRAHTTAEADRAELADVEPGAVDRQAEAERDAAQARLFDAPVAAADVARQQPVVMALDEDSAADQVHSQAREAWEAHRRAEAERQTLAEARTRARYAEEMLQRRAEERALRAAQAEAERQERAARDEVERGGEVAERDRGGGEEVELF</sequence>
<dbReference type="Gene3D" id="2.30.30.940">
    <property type="match status" value="1"/>
</dbReference>
<reference evidence="3 4" key="1">
    <citation type="submission" date="2017-02" db="EMBL/GenBank/DDBJ databases">
        <title>Draft genome of Saccharomonospora sp. 154.</title>
        <authorList>
            <person name="Alonso-Carmona G.S."/>
            <person name="De La Haba R."/>
            <person name="Vera-Gargallo B."/>
            <person name="Sandoval-Trujillo A.H."/>
            <person name="Ramirez-Duran N."/>
            <person name="Ventosa A."/>
        </authorList>
    </citation>
    <scope>NUCLEOTIDE SEQUENCE [LARGE SCALE GENOMIC DNA]</scope>
    <source>
        <strain evidence="3 4">LRS4.154</strain>
    </source>
</reference>
<dbReference type="Proteomes" id="UP000192591">
    <property type="component" value="Unassembled WGS sequence"/>
</dbReference>
<organism evidence="3 4">
    <name type="scientific">Saccharomonospora piscinae</name>
    <dbReference type="NCBI Taxonomy" id="687388"/>
    <lineage>
        <taxon>Bacteria</taxon>
        <taxon>Bacillati</taxon>
        <taxon>Actinomycetota</taxon>
        <taxon>Actinomycetes</taxon>
        <taxon>Pseudonocardiales</taxon>
        <taxon>Pseudonocardiaceae</taxon>
        <taxon>Saccharomonospora</taxon>
    </lineage>
</organism>
<protein>
    <recommendedName>
        <fullName evidence="2">TrwC relaxase domain-containing protein</fullName>
    </recommendedName>
</protein>